<evidence type="ECO:0000313" key="7">
    <source>
        <dbReference type="Proteomes" id="UP000196138"/>
    </source>
</evidence>
<dbReference type="InterPro" id="IPR027417">
    <property type="entry name" value="P-loop_NTPase"/>
</dbReference>
<evidence type="ECO:0000259" key="4">
    <source>
        <dbReference type="Pfam" id="PF07726"/>
    </source>
</evidence>
<evidence type="ECO:0000259" key="5">
    <source>
        <dbReference type="Pfam" id="PF17863"/>
    </source>
</evidence>
<gene>
    <name evidence="6" type="ORF">CCO03_06755</name>
</gene>
<dbReference type="CDD" id="cd00009">
    <property type="entry name" value="AAA"/>
    <property type="match status" value="1"/>
</dbReference>
<sequence>MTATATAPHPTLDEASLGRSAALLEKVLFEVKRVVVGQDRFLERVLIALLAQGHLLVEGVPGLAKTLTVKTLARALDCRFGRVQFTPDLMPADLVGTRIYHPHSGEFSTALGPVFTNLLLADEINRAPAKVQSALLEVMQERQVTIAGHTHTVPAPFVVMATQNPIETEGTYALPEAQVDRFMMKVLIDYPSEGEEFVVIERALAAPPEVQAVLSPDQLATMQAQVQQVYVDPGLIHHVVRLVTATRDASLLAQARLTGLLSFGASPRASIALVQAARALALLRGRGYVVADDLNDLALDVLRHRVVLSYDALAQGLTADAVLMRLLQAVPSRAAPADADAA</sequence>
<keyword evidence="1" id="KW-0547">Nucleotide-binding</keyword>
<keyword evidence="7" id="KW-1185">Reference proteome</keyword>
<dbReference type="OrthoDB" id="9808397at2"/>
<dbReference type="GO" id="GO:0016887">
    <property type="term" value="F:ATP hydrolysis activity"/>
    <property type="evidence" value="ECO:0007669"/>
    <property type="project" value="InterPro"/>
</dbReference>
<dbReference type="Gene3D" id="1.10.8.80">
    <property type="entry name" value="Magnesium chelatase subunit I, C-Terminal domain"/>
    <property type="match status" value="1"/>
</dbReference>
<dbReference type="PANTHER" id="PTHR42759:SF1">
    <property type="entry name" value="MAGNESIUM-CHELATASE SUBUNIT CHLD"/>
    <property type="match status" value="1"/>
</dbReference>
<feature type="domain" description="ATPase AAA-3" evidence="4">
    <location>
        <begin position="54"/>
        <end position="184"/>
    </location>
</feature>
<protein>
    <submittedName>
        <fullName evidence="6">ATPase</fullName>
    </submittedName>
</protein>
<dbReference type="InterPro" id="IPR041628">
    <property type="entry name" value="ChlI/MoxR_AAA_lid"/>
</dbReference>
<keyword evidence="2" id="KW-0067">ATP-binding</keyword>
<organism evidence="6 7">
    <name type="scientific">Comamonas serinivorans</name>
    <dbReference type="NCBI Taxonomy" id="1082851"/>
    <lineage>
        <taxon>Bacteria</taxon>
        <taxon>Pseudomonadati</taxon>
        <taxon>Pseudomonadota</taxon>
        <taxon>Betaproteobacteria</taxon>
        <taxon>Burkholderiales</taxon>
        <taxon>Comamonadaceae</taxon>
        <taxon>Comamonas</taxon>
    </lineage>
</organism>
<dbReference type="EMBL" id="CP021455">
    <property type="protein sequence ID" value="ARU04414.1"/>
    <property type="molecule type" value="Genomic_DNA"/>
</dbReference>
<dbReference type="SUPFAM" id="SSF52540">
    <property type="entry name" value="P-loop containing nucleoside triphosphate hydrolases"/>
    <property type="match status" value="1"/>
</dbReference>
<dbReference type="AlphaFoldDB" id="A0A1Y0EL99"/>
<dbReference type="PIRSF" id="PIRSF002849">
    <property type="entry name" value="AAA_ATPase_chaperone_MoxR_prd"/>
    <property type="match status" value="1"/>
</dbReference>
<accession>A0A1Y0EL99</accession>
<dbReference type="FunFam" id="3.40.50.300:FF:000640">
    <property type="entry name" value="MoxR family ATPase"/>
    <property type="match status" value="1"/>
</dbReference>
<proteinExistence type="inferred from homology"/>
<dbReference type="Pfam" id="PF07726">
    <property type="entry name" value="AAA_3"/>
    <property type="match status" value="1"/>
</dbReference>
<dbReference type="PANTHER" id="PTHR42759">
    <property type="entry name" value="MOXR FAMILY PROTEIN"/>
    <property type="match status" value="1"/>
</dbReference>
<comment type="similarity">
    <text evidence="3">Belongs to the MoxR family.</text>
</comment>
<evidence type="ECO:0000256" key="3">
    <source>
        <dbReference type="ARBA" id="ARBA00061607"/>
    </source>
</evidence>
<reference evidence="6 7" key="1">
    <citation type="submission" date="2017-05" db="EMBL/GenBank/DDBJ databases">
        <authorList>
            <person name="Song R."/>
            <person name="Chenine A.L."/>
            <person name="Ruprecht R.M."/>
        </authorList>
    </citation>
    <scope>NUCLEOTIDE SEQUENCE [LARGE SCALE GENOMIC DNA]</scope>
    <source>
        <strain evidence="6 7">DSM 26136</strain>
    </source>
</reference>
<dbReference type="Pfam" id="PF17863">
    <property type="entry name" value="AAA_lid_2"/>
    <property type="match status" value="1"/>
</dbReference>
<dbReference type="InterPro" id="IPR050764">
    <property type="entry name" value="CbbQ/NirQ/NorQ/GpvN"/>
</dbReference>
<evidence type="ECO:0000313" key="6">
    <source>
        <dbReference type="EMBL" id="ARU04414.1"/>
    </source>
</evidence>
<evidence type="ECO:0000256" key="2">
    <source>
        <dbReference type="ARBA" id="ARBA00022840"/>
    </source>
</evidence>
<evidence type="ECO:0000256" key="1">
    <source>
        <dbReference type="ARBA" id="ARBA00022741"/>
    </source>
</evidence>
<dbReference type="GO" id="GO:0005524">
    <property type="term" value="F:ATP binding"/>
    <property type="evidence" value="ECO:0007669"/>
    <property type="project" value="UniProtKB-KW"/>
</dbReference>
<dbReference type="InterPro" id="IPR011703">
    <property type="entry name" value="ATPase_AAA-3"/>
</dbReference>
<dbReference type="RefSeq" id="WP_087278938.1">
    <property type="nucleotide sequence ID" value="NZ_CP021455.1"/>
</dbReference>
<dbReference type="Gene3D" id="3.40.50.300">
    <property type="entry name" value="P-loop containing nucleotide triphosphate hydrolases"/>
    <property type="match status" value="1"/>
</dbReference>
<feature type="domain" description="ChlI/MoxR AAA lid" evidence="5">
    <location>
        <begin position="260"/>
        <end position="323"/>
    </location>
</feature>
<name>A0A1Y0EL99_9BURK</name>
<dbReference type="Proteomes" id="UP000196138">
    <property type="component" value="Chromosome"/>
</dbReference>
<dbReference type="KEGG" id="cser:CCO03_06755"/>